<comment type="similarity">
    <text evidence="2 8">Belongs to the cytochrome P450 family.</text>
</comment>
<keyword evidence="10" id="KW-1185">Reference proteome</keyword>
<dbReference type="InterPro" id="IPR017972">
    <property type="entry name" value="Cyt_P450_CS"/>
</dbReference>
<dbReference type="GO" id="GO:0036199">
    <property type="term" value="F:cholest-4-en-3-one 26-monooxygenase activity"/>
    <property type="evidence" value="ECO:0007669"/>
    <property type="project" value="TreeGrafter"/>
</dbReference>
<dbReference type="RefSeq" id="WP_083026972.1">
    <property type="nucleotide sequence ID" value="NZ_AP022589.1"/>
</dbReference>
<keyword evidence="3 8" id="KW-0349">Heme</keyword>
<keyword evidence="7 8" id="KW-0503">Monooxygenase</keyword>
<proteinExistence type="inferred from homology"/>
<dbReference type="Proteomes" id="UP000192320">
    <property type="component" value="Unassembled WGS sequence"/>
</dbReference>
<dbReference type="InterPro" id="IPR001128">
    <property type="entry name" value="Cyt_P450"/>
</dbReference>
<reference evidence="9 10" key="1">
    <citation type="submission" date="2017-02" db="EMBL/GenBank/DDBJ databases">
        <title>The new phylogeny of genus Mycobacterium.</title>
        <authorList>
            <person name="Tortoli E."/>
            <person name="Trovato A."/>
            <person name="Cirillo D.M."/>
        </authorList>
    </citation>
    <scope>NUCLEOTIDE SEQUENCE [LARGE SCALE GENOMIC DNA]</scope>
    <source>
        <strain evidence="9 10">DSM 45633</strain>
    </source>
</reference>
<evidence type="ECO:0000256" key="3">
    <source>
        <dbReference type="ARBA" id="ARBA00022617"/>
    </source>
</evidence>
<dbReference type="GO" id="GO:0006707">
    <property type="term" value="P:cholesterol catabolic process"/>
    <property type="evidence" value="ECO:0007669"/>
    <property type="project" value="TreeGrafter"/>
</dbReference>
<dbReference type="Pfam" id="PF00067">
    <property type="entry name" value="p450"/>
    <property type="match status" value="1"/>
</dbReference>
<evidence type="ECO:0000256" key="6">
    <source>
        <dbReference type="ARBA" id="ARBA00023004"/>
    </source>
</evidence>
<dbReference type="OrthoDB" id="5241086at2"/>
<comment type="caution">
    <text evidence="9">The sequence shown here is derived from an EMBL/GenBank/DDBJ whole genome shotgun (WGS) entry which is preliminary data.</text>
</comment>
<dbReference type="CDD" id="cd11033">
    <property type="entry name" value="CYP142-like"/>
    <property type="match status" value="1"/>
</dbReference>
<evidence type="ECO:0000256" key="1">
    <source>
        <dbReference type="ARBA" id="ARBA00001971"/>
    </source>
</evidence>
<gene>
    <name evidence="9" type="ORF">BST33_14470</name>
</gene>
<protein>
    <submittedName>
        <fullName evidence="9">Cytochrome</fullName>
    </submittedName>
</protein>
<keyword evidence="4 8" id="KW-0479">Metal-binding</keyword>
<keyword evidence="6 8" id="KW-0408">Iron</keyword>
<keyword evidence="5 8" id="KW-0560">Oxidoreductase</keyword>
<dbReference type="EMBL" id="MVHZ01000016">
    <property type="protein sequence ID" value="ORA99402.1"/>
    <property type="molecule type" value="Genomic_DNA"/>
</dbReference>
<evidence type="ECO:0000256" key="7">
    <source>
        <dbReference type="ARBA" id="ARBA00023033"/>
    </source>
</evidence>
<evidence type="ECO:0000313" key="10">
    <source>
        <dbReference type="Proteomes" id="UP000192320"/>
    </source>
</evidence>
<dbReference type="GO" id="GO:0020037">
    <property type="term" value="F:heme binding"/>
    <property type="evidence" value="ECO:0007669"/>
    <property type="project" value="InterPro"/>
</dbReference>
<dbReference type="GO" id="GO:0008395">
    <property type="term" value="F:steroid hydroxylase activity"/>
    <property type="evidence" value="ECO:0007669"/>
    <property type="project" value="TreeGrafter"/>
</dbReference>
<evidence type="ECO:0000256" key="2">
    <source>
        <dbReference type="ARBA" id="ARBA00010617"/>
    </source>
</evidence>
<dbReference type="PRINTS" id="PR00359">
    <property type="entry name" value="BP450"/>
</dbReference>
<accession>A0A7I7R2U6</accession>
<sequence length="417" mass="46769">MSTPTIDQAARVFVDPRAYADEPRLHAALTQLRAHRPVSRVDQRPYRPFWAITRHADITAIERDNRLWINAPRPLLAPAYADDMQRSLVDSGMGLRTLIHMDDPQHQKMRAVISEWFRPKAMRSLQERIDELAQRYVEKMAQRGPECDFVQEIAVNYPLYVIMSLLGLPESDFPRMLRLTQELFGGDDEEYRRGLTAEEQLPVLLDFFGYFGALTAARRAQPTHDLASTIANATIDGAPLSDVDTASYYVIIATAGHDTTSAAISGGMRALIEHPDQRGRLRAEPTLMPSAVEEIIRWVTPVKEFMRTATADTQVHGVPIAAGESVYLSYVSANRDESVFAEPFVFDVGRDPNRHLAFGHGVHFCVGAALARMEISSFFHALLPRLEAIELAGEPQLASTTFVGGLKHLPIRYRLRP</sequence>
<dbReference type="PANTHER" id="PTHR46696:SF4">
    <property type="entry name" value="BIOTIN BIOSYNTHESIS CYTOCHROME P450"/>
    <property type="match status" value="1"/>
</dbReference>
<dbReference type="Gene3D" id="1.10.630.10">
    <property type="entry name" value="Cytochrome P450"/>
    <property type="match status" value="1"/>
</dbReference>
<evidence type="ECO:0000256" key="8">
    <source>
        <dbReference type="RuleBase" id="RU000461"/>
    </source>
</evidence>
<dbReference type="GO" id="GO:0005506">
    <property type="term" value="F:iron ion binding"/>
    <property type="evidence" value="ECO:0007669"/>
    <property type="project" value="InterPro"/>
</dbReference>
<dbReference type="PROSITE" id="PS00086">
    <property type="entry name" value="CYTOCHROME_P450"/>
    <property type="match status" value="1"/>
</dbReference>
<evidence type="ECO:0000256" key="4">
    <source>
        <dbReference type="ARBA" id="ARBA00022723"/>
    </source>
</evidence>
<comment type="cofactor">
    <cofactor evidence="1">
        <name>heme</name>
        <dbReference type="ChEBI" id="CHEBI:30413"/>
    </cofactor>
</comment>
<dbReference type="PANTHER" id="PTHR46696">
    <property type="entry name" value="P450, PUTATIVE (EUROFUNG)-RELATED"/>
    <property type="match status" value="1"/>
</dbReference>
<name>A0A7I7R2U6_9MYCO</name>
<evidence type="ECO:0000256" key="5">
    <source>
        <dbReference type="ARBA" id="ARBA00023002"/>
    </source>
</evidence>
<dbReference type="SUPFAM" id="SSF48264">
    <property type="entry name" value="Cytochrome P450"/>
    <property type="match status" value="1"/>
</dbReference>
<dbReference type="AlphaFoldDB" id="A0A7I7R2U6"/>
<evidence type="ECO:0000313" key="9">
    <source>
        <dbReference type="EMBL" id="ORA99402.1"/>
    </source>
</evidence>
<organism evidence="9 10">
    <name type="scientific">Mycolicibacter minnesotensis</name>
    <dbReference type="NCBI Taxonomy" id="1118379"/>
    <lineage>
        <taxon>Bacteria</taxon>
        <taxon>Bacillati</taxon>
        <taxon>Actinomycetota</taxon>
        <taxon>Actinomycetes</taxon>
        <taxon>Mycobacteriales</taxon>
        <taxon>Mycobacteriaceae</taxon>
        <taxon>Mycolicibacter</taxon>
    </lineage>
</organism>
<dbReference type="PRINTS" id="PR00385">
    <property type="entry name" value="P450"/>
</dbReference>
<dbReference type="FunFam" id="1.10.630.10:FF:000018">
    <property type="entry name" value="Cytochrome P450 monooxygenase"/>
    <property type="match status" value="1"/>
</dbReference>
<dbReference type="InterPro" id="IPR002397">
    <property type="entry name" value="Cyt_P450_B"/>
</dbReference>
<dbReference type="InterPro" id="IPR036396">
    <property type="entry name" value="Cyt_P450_sf"/>
</dbReference>